<proteinExistence type="predicted"/>
<comment type="caution">
    <text evidence="2">The sequence shown here is derived from an EMBL/GenBank/DDBJ whole genome shotgun (WGS) entry which is preliminary data.</text>
</comment>
<evidence type="ECO:0000256" key="1">
    <source>
        <dbReference type="SAM" id="MobiDB-lite"/>
    </source>
</evidence>
<keyword evidence="3" id="KW-1185">Reference proteome</keyword>
<feature type="region of interest" description="Disordered" evidence="1">
    <location>
        <begin position="1"/>
        <end position="24"/>
    </location>
</feature>
<dbReference type="OrthoDB" id="5389823at2759"/>
<dbReference type="EMBL" id="JAADJZ010000010">
    <property type="protein sequence ID" value="KAF2872203.1"/>
    <property type="molecule type" value="Genomic_DNA"/>
</dbReference>
<dbReference type="Proteomes" id="UP000481861">
    <property type="component" value="Unassembled WGS sequence"/>
</dbReference>
<evidence type="ECO:0000313" key="3">
    <source>
        <dbReference type="Proteomes" id="UP000481861"/>
    </source>
</evidence>
<organism evidence="2 3">
    <name type="scientific">Massariosphaeria phaeospora</name>
    <dbReference type="NCBI Taxonomy" id="100035"/>
    <lineage>
        <taxon>Eukaryota</taxon>
        <taxon>Fungi</taxon>
        <taxon>Dikarya</taxon>
        <taxon>Ascomycota</taxon>
        <taxon>Pezizomycotina</taxon>
        <taxon>Dothideomycetes</taxon>
        <taxon>Pleosporomycetidae</taxon>
        <taxon>Pleosporales</taxon>
        <taxon>Pleosporales incertae sedis</taxon>
        <taxon>Massariosphaeria</taxon>
    </lineage>
</organism>
<reference evidence="2 3" key="1">
    <citation type="submission" date="2020-01" db="EMBL/GenBank/DDBJ databases">
        <authorList>
            <consortium name="DOE Joint Genome Institute"/>
            <person name="Haridas S."/>
            <person name="Albert R."/>
            <person name="Binder M."/>
            <person name="Bloem J."/>
            <person name="Labutti K."/>
            <person name="Salamov A."/>
            <person name="Andreopoulos B."/>
            <person name="Baker S.E."/>
            <person name="Barry K."/>
            <person name="Bills G."/>
            <person name="Bluhm B.H."/>
            <person name="Cannon C."/>
            <person name="Castanera R."/>
            <person name="Culley D.E."/>
            <person name="Daum C."/>
            <person name="Ezra D."/>
            <person name="Gonzalez J.B."/>
            <person name="Henrissat B."/>
            <person name="Kuo A."/>
            <person name="Liang C."/>
            <person name="Lipzen A."/>
            <person name="Lutzoni F."/>
            <person name="Magnuson J."/>
            <person name="Mondo S."/>
            <person name="Nolan M."/>
            <person name="Ohm R."/>
            <person name="Pangilinan J."/>
            <person name="Park H.-J.H."/>
            <person name="Ramirez L."/>
            <person name="Alfaro M."/>
            <person name="Sun H."/>
            <person name="Tritt A."/>
            <person name="Yoshinaga Y."/>
            <person name="Zwiers L.-H.L."/>
            <person name="Turgeon B.G."/>
            <person name="Goodwin S.B."/>
            <person name="Spatafora J.W."/>
            <person name="Crous P.W."/>
            <person name="Grigoriev I.V."/>
        </authorList>
    </citation>
    <scope>NUCLEOTIDE SEQUENCE [LARGE SCALE GENOMIC DNA]</scope>
    <source>
        <strain evidence="2 3">CBS 611.86</strain>
    </source>
</reference>
<gene>
    <name evidence="2" type="ORF">BDV95DRAFT_606757</name>
</gene>
<accession>A0A7C8MCT2</accession>
<feature type="compositionally biased region" description="Basic and acidic residues" evidence="1">
    <location>
        <begin position="14"/>
        <end position="24"/>
    </location>
</feature>
<name>A0A7C8MCT2_9PLEO</name>
<sequence>MDDMHRSLPTSPYDMDHRDPRDPRVMSASFESRLGMDGPDYFSAMGMGPVGGRSHSGPFPPPGFDPDMMMGNNQQNIDELVRKSNLIVQLVNSQLTPTARYAQLHPMMCSDAKFPPEFRVPRTIEEVRTMDPSTIDRLLRAYGLPTDLRSLQLTARDSPSPRIAHQAKLCTLFEFLGALQISERQRMKRTACLPY</sequence>
<dbReference type="AlphaFoldDB" id="A0A7C8MCT2"/>
<evidence type="ECO:0000313" key="2">
    <source>
        <dbReference type="EMBL" id="KAF2872203.1"/>
    </source>
</evidence>
<protein>
    <submittedName>
        <fullName evidence="2">Uncharacterized protein</fullName>
    </submittedName>
</protein>